<dbReference type="GO" id="GO:0022857">
    <property type="term" value="F:transmembrane transporter activity"/>
    <property type="evidence" value="ECO:0007669"/>
    <property type="project" value="InterPro"/>
</dbReference>
<name>A0A562VHC0_9BACT</name>
<reference evidence="7 8" key="1">
    <citation type="submission" date="2019-07" db="EMBL/GenBank/DDBJ databases">
        <title>Genomic Encyclopedia of Archaeal and Bacterial Type Strains, Phase II (KMG-II): from individual species to whole genera.</title>
        <authorList>
            <person name="Goeker M."/>
        </authorList>
    </citation>
    <scope>NUCLEOTIDE SEQUENCE [LARGE SCALE GENOMIC DNA]</scope>
    <source>
        <strain evidence="7 8">ATCC BAA-1139</strain>
    </source>
</reference>
<keyword evidence="2 5" id="KW-0812">Transmembrane</keyword>
<dbReference type="PANTHER" id="PTHR11662">
    <property type="entry name" value="SOLUTE CARRIER FAMILY 17"/>
    <property type="match status" value="1"/>
</dbReference>
<dbReference type="Gene3D" id="1.20.1250.20">
    <property type="entry name" value="MFS general substrate transporter like domains"/>
    <property type="match status" value="2"/>
</dbReference>
<feature type="transmembrane region" description="Helical" evidence="5">
    <location>
        <begin position="310"/>
        <end position="329"/>
    </location>
</feature>
<evidence type="ECO:0000313" key="7">
    <source>
        <dbReference type="EMBL" id="TWJ17353.1"/>
    </source>
</evidence>
<dbReference type="InterPro" id="IPR020846">
    <property type="entry name" value="MFS_dom"/>
</dbReference>
<sequence length="481" mass="51449">MKKRKWEQYHTVWLMLFMGWAVSYADRTITGPVISWMIANNVGFLKSAANPHALGGLLGSLFFAGYMLTQFPGGYFGDKYGHRTIIVISLFWAGIMTLITGVTGGLVAFIAFRVLTGLGEGVLYSNDRSLVAHVTPPPKMGFGMGIVITGLSLGFTSALLGTIHLINLAKPFMGEDAWRAPFLLLGAASLVVAFLVKAYIAPKLPGTTYGYKPALANLVKTSLIFLVAIMAVYAATDRLGLSKVGIAVILTCLTLVLIAFIFGKKSKELGPILREPNLVLLYISGIGICWHLWFYGYWSVEIVKEFGGGAFSSAALVASFNGLAGFIGFPLGGKIGDAMALRRNGRRNSLAFLMAVLTVLIFLFAAYLMSGRKDLVVMSILLFVSGVVFFALQAVNYTVTADLAPVELRGAAFGMWNLVAEVGAVLSPVIAGALRDATGNWSSAILLDGGLMAASCLFVLAIGRVIEVPTLLGTPYGIREK</sequence>
<organism evidence="7 8">
    <name type="scientific">Geobacter argillaceus</name>
    <dbReference type="NCBI Taxonomy" id="345631"/>
    <lineage>
        <taxon>Bacteria</taxon>
        <taxon>Pseudomonadati</taxon>
        <taxon>Thermodesulfobacteriota</taxon>
        <taxon>Desulfuromonadia</taxon>
        <taxon>Geobacterales</taxon>
        <taxon>Geobacteraceae</taxon>
        <taxon>Geobacter</taxon>
    </lineage>
</organism>
<feature type="transmembrane region" description="Helical" evidence="5">
    <location>
        <begin position="278"/>
        <end position="298"/>
    </location>
</feature>
<dbReference type="GO" id="GO:0016020">
    <property type="term" value="C:membrane"/>
    <property type="evidence" value="ECO:0007669"/>
    <property type="project" value="UniProtKB-SubCell"/>
</dbReference>
<evidence type="ECO:0000259" key="6">
    <source>
        <dbReference type="PROSITE" id="PS50850"/>
    </source>
</evidence>
<keyword evidence="4 5" id="KW-0472">Membrane</keyword>
<dbReference type="Pfam" id="PF07690">
    <property type="entry name" value="MFS_1"/>
    <property type="match status" value="1"/>
</dbReference>
<evidence type="ECO:0000256" key="4">
    <source>
        <dbReference type="ARBA" id="ARBA00023136"/>
    </source>
</evidence>
<feature type="transmembrane region" description="Helical" evidence="5">
    <location>
        <begin position="375"/>
        <end position="395"/>
    </location>
</feature>
<evidence type="ECO:0000256" key="1">
    <source>
        <dbReference type="ARBA" id="ARBA00004141"/>
    </source>
</evidence>
<feature type="transmembrane region" description="Helical" evidence="5">
    <location>
        <begin position="446"/>
        <end position="466"/>
    </location>
</feature>
<dbReference type="InterPro" id="IPR036259">
    <property type="entry name" value="MFS_trans_sf"/>
</dbReference>
<dbReference type="SUPFAM" id="SSF103473">
    <property type="entry name" value="MFS general substrate transporter"/>
    <property type="match status" value="1"/>
</dbReference>
<feature type="transmembrane region" description="Helical" evidence="5">
    <location>
        <begin position="214"/>
        <end position="235"/>
    </location>
</feature>
<dbReference type="AlphaFoldDB" id="A0A562VHC0"/>
<feature type="domain" description="Major facilitator superfamily (MFS) profile" evidence="6">
    <location>
        <begin position="12"/>
        <end position="467"/>
    </location>
</feature>
<dbReference type="PROSITE" id="PS50850">
    <property type="entry name" value="MFS"/>
    <property type="match status" value="1"/>
</dbReference>
<evidence type="ECO:0000256" key="3">
    <source>
        <dbReference type="ARBA" id="ARBA00022989"/>
    </source>
</evidence>
<dbReference type="InterPro" id="IPR011701">
    <property type="entry name" value="MFS"/>
</dbReference>
<proteinExistence type="predicted"/>
<feature type="transmembrane region" description="Helical" evidence="5">
    <location>
        <begin position="142"/>
        <end position="168"/>
    </location>
</feature>
<feature type="transmembrane region" description="Helical" evidence="5">
    <location>
        <begin position="244"/>
        <end position="263"/>
    </location>
</feature>
<gene>
    <name evidence="7" type="ORF">JN12_03131</name>
</gene>
<accession>A0A562VHC0</accession>
<feature type="transmembrane region" description="Helical" evidence="5">
    <location>
        <begin position="180"/>
        <end position="202"/>
    </location>
</feature>
<dbReference type="Proteomes" id="UP000319449">
    <property type="component" value="Unassembled WGS sequence"/>
</dbReference>
<feature type="transmembrane region" description="Helical" evidence="5">
    <location>
        <begin position="415"/>
        <end position="434"/>
    </location>
</feature>
<comment type="subcellular location">
    <subcellularLocation>
        <location evidence="1">Membrane</location>
        <topology evidence="1">Multi-pass membrane protein</topology>
    </subcellularLocation>
</comment>
<protein>
    <submittedName>
        <fullName evidence="7">Sugar phosphate permease</fullName>
    </submittedName>
</protein>
<dbReference type="OrthoDB" id="9812221at2"/>
<dbReference type="RefSeq" id="WP_145024442.1">
    <property type="nucleotide sequence ID" value="NZ_VLLN01000022.1"/>
</dbReference>
<dbReference type="InterPro" id="IPR050382">
    <property type="entry name" value="MFS_Na/Anion_cotransporter"/>
</dbReference>
<evidence type="ECO:0000256" key="5">
    <source>
        <dbReference type="SAM" id="Phobius"/>
    </source>
</evidence>
<feature type="transmembrane region" description="Helical" evidence="5">
    <location>
        <begin position="49"/>
        <end position="69"/>
    </location>
</feature>
<evidence type="ECO:0000256" key="2">
    <source>
        <dbReference type="ARBA" id="ARBA00022692"/>
    </source>
</evidence>
<feature type="transmembrane region" description="Helical" evidence="5">
    <location>
        <begin position="90"/>
        <end position="115"/>
    </location>
</feature>
<dbReference type="PANTHER" id="PTHR11662:SF399">
    <property type="entry name" value="FI19708P1-RELATED"/>
    <property type="match status" value="1"/>
</dbReference>
<keyword evidence="8" id="KW-1185">Reference proteome</keyword>
<evidence type="ECO:0000313" key="8">
    <source>
        <dbReference type="Proteomes" id="UP000319449"/>
    </source>
</evidence>
<comment type="caution">
    <text evidence="7">The sequence shown here is derived from an EMBL/GenBank/DDBJ whole genome shotgun (WGS) entry which is preliminary data.</text>
</comment>
<feature type="transmembrane region" description="Helical" evidence="5">
    <location>
        <begin position="349"/>
        <end position="368"/>
    </location>
</feature>
<keyword evidence="3 5" id="KW-1133">Transmembrane helix</keyword>
<dbReference type="EMBL" id="VLLN01000022">
    <property type="protein sequence ID" value="TWJ17353.1"/>
    <property type="molecule type" value="Genomic_DNA"/>
</dbReference>